<dbReference type="EMBL" id="JAVRRD010000003">
    <property type="protein sequence ID" value="KAK5061500.1"/>
    <property type="molecule type" value="Genomic_DNA"/>
</dbReference>
<keyword evidence="2" id="KW-1185">Reference proteome</keyword>
<evidence type="ECO:0000313" key="1">
    <source>
        <dbReference type="EMBL" id="KAK5061500.1"/>
    </source>
</evidence>
<organism evidence="1 2">
    <name type="scientific">Exophiala bonariae</name>
    <dbReference type="NCBI Taxonomy" id="1690606"/>
    <lineage>
        <taxon>Eukaryota</taxon>
        <taxon>Fungi</taxon>
        <taxon>Dikarya</taxon>
        <taxon>Ascomycota</taxon>
        <taxon>Pezizomycotina</taxon>
        <taxon>Eurotiomycetes</taxon>
        <taxon>Chaetothyriomycetidae</taxon>
        <taxon>Chaetothyriales</taxon>
        <taxon>Herpotrichiellaceae</taxon>
        <taxon>Exophiala</taxon>
    </lineage>
</organism>
<dbReference type="GeneID" id="89976209"/>
<evidence type="ECO:0000313" key="2">
    <source>
        <dbReference type="Proteomes" id="UP001358417"/>
    </source>
</evidence>
<comment type="caution">
    <text evidence="1">The sequence shown here is derived from an EMBL/GenBank/DDBJ whole genome shotgun (WGS) entry which is preliminary data.</text>
</comment>
<dbReference type="RefSeq" id="XP_064710597.1">
    <property type="nucleotide sequence ID" value="XM_064851594.1"/>
</dbReference>
<name>A0AAV9NQV2_9EURO</name>
<protein>
    <submittedName>
        <fullName evidence="1">Uncharacterized protein</fullName>
    </submittedName>
</protein>
<dbReference type="Proteomes" id="UP001358417">
    <property type="component" value="Unassembled WGS sequence"/>
</dbReference>
<gene>
    <name evidence="1" type="ORF">LTR84_008044</name>
</gene>
<proteinExistence type="predicted"/>
<sequence>MDIAGALGSLFGVVDTIHQRIGSRKVGKANLSFELVRYRTYLRPGEQELIALGVRSELCYPTAERLIEIHSAILDWFENTKFKQWLAGKKATLPNWFLDKKASALKEHIDIIKETRDRLFDELQGEVCDFYFLSSKKVLDML</sequence>
<accession>A0AAV9NQV2</accession>
<dbReference type="AlphaFoldDB" id="A0AAV9NQV2"/>
<reference evidence="1 2" key="1">
    <citation type="submission" date="2023-08" db="EMBL/GenBank/DDBJ databases">
        <title>Black Yeasts Isolated from many extreme environments.</title>
        <authorList>
            <person name="Coleine C."/>
            <person name="Stajich J.E."/>
            <person name="Selbmann L."/>
        </authorList>
    </citation>
    <scope>NUCLEOTIDE SEQUENCE [LARGE SCALE GENOMIC DNA]</scope>
    <source>
        <strain evidence="1 2">CCFEE 5792</strain>
    </source>
</reference>